<keyword evidence="10 15" id="KW-0156">Chromatin regulator</keyword>
<keyword evidence="4 15" id="KW-0132">Cell division</keyword>
<keyword evidence="7 15" id="KW-0227">DNA damage</keyword>
<comment type="function">
    <text evidence="15">May play a role in homeostasis or cellular differentiation in cells of neural, epithelial and germline origins. May also act as a death receptor-associated anti-apoptotic protein, which inhibits the mitochondrial apoptotic pathway.</text>
</comment>
<keyword evidence="6" id="KW-0677">Repeat</keyword>
<sequence>MFQKRREYIAAFLGAFGSSILEYDTEGYMKLSLLFQVQGFRCIVHVELDKNFPQESALILPSVDLPREKQPTIRETRGRLSIQPEVDWDVMAERARVFLTEKIPAFKESSLNEHR</sequence>
<keyword evidence="8 15" id="KW-0498">Mitosis</keyword>
<dbReference type="GO" id="GO:0051301">
    <property type="term" value="P:cell division"/>
    <property type="evidence" value="ECO:0007669"/>
    <property type="project" value="UniProtKB-UniRule"/>
</dbReference>
<comment type="domain">
    <text evidence="15">Contains 2 ubiquitin-conjugating enzyme family-like (UEV-like) regions. These regions lack the critical Cys residues required for ubiquitination but retain the ability to bind ubiquitin.</text>
</comment>
<reference evidence="16" key="1">
    <citation type="submission" date="2023-01" db="EMBL/GenBank/DDBJ databases">
        <title>Genome assembly of the deep-sea coral Lophelia pertusa.</title>
        <authorList>
            <person name="Herrera S."/>
            <person name="Cordes E."/>
        </authorList>
    </citation>
    <scope>NUCLEOTIDE SEQUENCE</scope>
    <source>
        <strain evidence="16">USNM1676648</strain>
        <tissue evidence="16">Polyp</tissue>
    </source>
</reference>
<keyword evidence="3 15" id="KW-0963">Cytoplasm</keyword>
<dbReference type="AlphaFoldDB" id="A0A9W9YJC3"/>
<dbReference type="EMBL" id="MU827343">
    <property type="protein sequence ID" value="KAJ7352961.1"/>
    <property type="molecule type" value="Genomic_DNA"/>
</dbReference>
<evidence type="ECO:0000256" key="14">
    <source>
        <dbReference type="ARBA" id="ARBA00025766"/>
    </source>
</evidence>
<keyword evidence="11 15" id="KW-0234">DNA repair</keyword>
<evidence type="ECO:0000313" key="16">
    <source>
        <dbReference type="EMBL" id="KAJ7352961.1"/>
    </source>
</evidence>
<dbReference type="GO" id="GO:0005737">
    <property type="term" value="C:cytoplasm"/>
    <property type="evidence" value="ECO:0007669"/>
    <property type="project" value="UniProtKB-SubCell"/>
</dbReference>
<evidence type="ECO:0000256" key="9">
    <source>
        <dbReference type="ARBA" id="ARBA00022786"/>
    </source>
</evidence>
<dbReference type="Pfam" id="PF06113">
    <property type="entry name" value="BRE"/>
    <property type="match status" value="1"/>
</dbReference>
<dbReference type="OrthoDB" id="538811at2759"/>
<comment type="caution">
    <text evidence="16">The sequence shown here is derived from an EMBL/GenBank/DDBJ whole genome shotgun (WGS) entry which is preliminary data.</text>
</comment>
<dbReference type="GO" id="GO:0070552">
    <property type="term" value="C:BRISC complex"/>
    <property type="evidence" value="ECO:0007669"/>
    <property type="project" value="UniProtKB-UniRule"/>
</dbReference>
<organism evidence="16 17">
    <name type="scientific">Desmophyllum pertusum</name>
    <dbReference type="NCBI Taxonomy" id="174260"/>
    <lineage>
        <taxon>Eukaryota</taxon>
        <taxon>Metazoa</taxon>
        <taxon>Cnidaria</taxon>
        <taxon>Anthozoa</taxon>
        <taxon>Hexacorallia</taxon>
        <taxon>Scleractinia</taxon>
        <taxon>Caryophylliina</taxon>
        <taxon>Caryophylliidae</taxon>
        <taxon>Desmophyllum</taxon>
    </lineage>
</organism>
<comment type="subunit">
    <text evidence="15">Component of the ARISC complex. Component of the BRCA1-A complex. Component of the BRISC complex. Binds polyubiquitin.</text>
</comment>
<dbReference type="GO" id="GO:0031593">
    <property type="term" value="F:polyubiquitin modification-dependent protein binding"/>
    <property type="evidence" value="ECO:0007669"/>
    <property type="project" value="UniProtKB-UniRule"/>
</dbReference>
<evidence type="ECO:0000256" key="3">
    <source>
        <dbReference type="ARBA" id="ARBA00022490"/>
    </source>
</evidence>
<evidence type="ECO:0000256" key="13">
    <source>
        <dbReference type="ARBA" id="ARBA00023306"/>
    </source>
</evidence>
<protein>
    <recommendedName>
        <fullName evidence="2 15">BRISC and BRCA1-A complex member 2</fullName>
    </recommendedName>
</protein>
<dbReference type="GO" id="GO:0007095">
    <property type="term" value="P:mitotic G2 DNA damage checkpoint signaling"/>
    <property type="evidence" value="ECO:0007669"/>
    <property type="project" value="UniProtKB-UniRule"/>
</dbReference>
<evidence type="ECO:0000256" key="6">
    <source>
        <dbReference type="ARBA" id="ARBA00022737"/>
    </source>
</evidence>
<dbReference type="GO" id="GO:0006915">
    <property type="term" value="P:apoptotic process"/>
    <property type="evidence" value="ECO:0007669"/>
    <property type="project" value="UniProtKB-UniRule"/>
</dbReference>
<dbReference type="PANTHER" id="PTHR15189:SF7">
    <property type="entry name" value="BRISC AND BRCA1-A COMPLEX MEMBER 2"/>
    <property type="match status" value="1"/>
</dbReference>
<evidence type="ECO:0000256" key="7">
    <source>
        <dbReference type="ARBA" id="ARBA00022763"/>
    </source>
</evidence>
<dbReference type="Proteomes" id="UP001163046">
    <property type="component" value="Unassembled WGS sequence"/>
</dbReference>
<dbReference type="InterPro" id="IPR010358">
    <property type="entry name" value="BRE"/>
</dbReference>
<evidence type="ECO:0000256" key="5">
    <source>
        <dbReference type="ARBA" id="ARBA00022703"/>
    </source>
</evidence>
<gene>
    <name evidence="16" type="ORF">OS493_032900</name>
</gene>
<keyword evidence="17" id="KW-1185">Reference proteome</keyword>
<keyword evidence="9 15" id="KW-0833">Ubl conjugation pathway</keyword>
<dbReference type="GO" id="GO:0045739">
    <property type="term" value="P:positive regulation of DNA repair"/>
    <property type="evidence" value="ECO:0007669"/>
    <property type="project" value="UniProtKB-UniRule"/>
</dbReference>
<proteinExistence type="inferred from homology"/>
<name>A0A9W9YJC3_9CNID</name>
<keyword evidence="5 15" id="KW-0053">Apoptosis</keyword>
<evidence type="ECO:0000256" key="2">
    <source>
        <dbReference type="ARBA" id="ARBA00019438"/>
    </source>
</evidence>
<evidence type="ECO:0000256" key="15">
    <source>
        <dbReference type="RuleBase" id="RU368019"/>
    </source>
</evidence>
<evidence type="ECO:0000313" key="17">
    <source>
        <dbReference type="Proteomes" id="UP001163046"/>
    </source>
</evidence>
<evidence type="ECO:0000256" key="12">
    <source>
        <dbReference type="ARBA" id="ARBA00023242"/>
    </source>
</evidence>
<dbReference type="GO" id="GO:0070531">
    <property type="term" value="C:BRCA1-A complex"/>
    <property type="evidence" value="ECO:0007669"/>
    <property type="project" value="UniProtKB-UniRule"/>
</dbReference>
<evidence type="ECO:0000256" key="4">
    <source>
        <dbReference type="ARBA" id="ARBA00022618"/>
    </source>
</evidence>
<evidence type="ECO:0000256" key="8">
    <source>
        <dbReference type="ARBA" id="ARBA00022776"/>
    </source>
</evidence>
<dbReference type="PANTHER" id="PTHR15189">
    <property type="entry name" value="BRISC AND BRCA1-A COMPLEX MEMBER 2"/>
    <property type="match status" value="1"/>
</dbReference>
<dbReference type="GO" id="GO:0006302">
    <property type="term" value="P:double-strand break repair"/>
    <property type="evidence" value="ECO:0007669"/>
    <property type="project" value="UniProtKB-UniRule"/>
</dbReference>
<evidence type="ECO:0000256" key="10">
    <source>
        <dbReference type="ARBA" id="ARBA00022853"/>
    </source>
</evidence>
<evidence type="ECO:0000256" key="11">
    <source>
        <dbReference type="ARBA" id="ARBA00023204"/>
    </source>
</evidence>
<keyword evidence="13 15" id="KW-0131">Cell cycle</keyword>
<evidence type="ECO:0000256" key="1">
    <source>
        <dbReference type="ARBA" id="ARBA00004123"/>
    </source>
</evidence>
<accession>A0A9W9YJC3</accession>
<dbReference type="GO" id="GO:0006325">
    <property type="term" value="P:chromatin organization"/>
    <property type="evidence" value="ECO:0007669"/>
    <property type="project" value="UniProtKB-UniRule"/>
</dbReference>
<comment type="similarity">
    <text evidence="14 15">Belongs to the BABAM2 family.</text>
</comment>
<comment type="subcellular location">
    <subcellularLocation>
        <location evidence="15">Cytoplasm</location>
    </subcellularLocation>
    <subcellularLocation>
        <location evidence="1 15">Nucleus</location>
    </subcellularLocation>
    <text evidence="15">Localizes at sites of DNA damage at double-strand breaks (DSBs).</text>
</comment>
<dbReference type="GO" id="GO:0010212">
    <property type="term" value="P:response to ionizing radiation"/>
    <property type="evidence" value="ECO:0007669"/>
    <property type="project" value="UniProtKB-UniRule"/>
</dbReference>
<keyword evidence="12 15" id="KW-0539">Nucleus</keyword>